<keyword evidence="2" id="KW-1003">Cell membrane</keyword>
<evidence type="ECO:0000256" key="5">
    <source>
        <dbReference type="ARBA" id="ARBA00023136"/>
    </source>
</evidence>
<dbReference type="GO" id="GO:0005886">
    <property type="term" value="C:plasma membrane"/>
    <property type="evidence" value="ECO:0007669"/>
    <property type="project" value="UniProtKB-SubCell"/>
</dbReference>
<dbReference type="PIRSF" id="PIRSF006483">
    <property type="entry name" value="Membrane_protein_YitT"/>
    <property type="match status" value="1"/>
</dbReference>
<reference evidence="8 9" key="1">
    <citation type="journal article" date="2015" name="Genome Announc.">
        <title>Expanding the biotechnology potential of lactobacilli through comparative genomics of 213 strains and associated genera.</title>
        <authorList>
            <person name="Sun Z."/>
            <person name="Harris H.M."/>
            <person name="McCann A."/>
            <person name="Guo C."/>
            <person name="Argimon S."/>
            <person name="Zhang W."/>
            <person name="Yang X."/>
            <person name="Jeffery I.B."/>
            <person name="Cooney J.C."/>
            <person name="Kagawa T.F."/>
            <person name="Liu W."/>
            <person name="Song Y."/>
            <person name="Salvetti E."/>
            <person name="Wrobel A."/>
            <person name="Rasinkangas P."/>
            <person name="Parkhill J."/>
            <person name="Rea M.C."/>
            <person name="O'Sullivan O."/>
            <person name="Ritari J."/>
            <person name="Douillard F.P."/>
            <person name="Paul Ross R."/>
            <person name="Yang R."/>
            <person name="Briner A.E."/>
            <person name="Felis G.E."/>
            <person name="de Vos W.M."/>
            <person name="Barrangou R."/>
            <person name="Klaenhammer T.R."/>
            <person name="Caufield P.W."/>
            <person name="Cui Y."/>
            <person name="Zhang H."/>
            <person name="O'Toole P.W."/>
        </authorList>
    </citation>
    <scope>NUCLEOTIDE SEQUENCE [LARGE SCALE GENOMIC DNA]</scope>
    <source>
        <strain evidence="8 9">DSM 21051</strain>
    </source>
</reference>
<feature type="transmembrane region" description="Helical" evidence="6">
    <location>
        <begin position="116"/>
        <end position="135"/>
    </location>
</feature>
<feature type="domain" description="DUF2179" evidence="7">
    <location>
        <begin position="230"/>
        <end position="283"/>
    </location>
</feature>
<accession>A0A0R2CV29</accession>
<dbReference type="PANTHER" id="PTHR33545:SF4">
    <property type="entry name" value="UPF0750 MEMBRANE PROTEIN YXKD"/>
    <property type="match status" value="1"/>
</dbReference>
<dbReference type="InterPro" id="IPR019264">
    <property type="entry name" value="DUF2179"/>
</dbReference>
<gene>
    <name evidence="8" type="ORF">FC19_GL001843</name>
</gene>
<dbReference type="Pfam" id="PF02588">
    <property type="entry name" value="YitT_membrane"/>
    <property type="match status" value="1"/>
</dbReference>
<dbReference type="PANTHER" id="PTHR33545">
    <property type="entry name" value="UPF0750 MEMBRANE PROTEIN YITT-RELATED"/>
    <property type="match status" value="1"/>
</dbReference>
<evidence type="ECO:0000256" key="6">
    <source>
        <dbReference type="SAM" id="Phobius"/>
    </source>
</evidence>
<feature type="transmembrane region" description="Helical" evidence="6">
    <location>
        <begin position="183"/>
        <end position="204"/>
    </location>
</feature>
<keyword evidence="4 6" id="KW-1133">Transmembrane helix</keyword>
<dbReference type="AlphaFoldDB" id="A0A0R2CV29"/>
<evidence type="ECO:0000256" key="2">
    <source>
        <dbReference type="ARBA" id="ARBA00022475"/>
    </source>
</evidence>
<comment type="subcellular location">
    <subcellularLocation>
        <location evidence="1">Cell membrane</location>
        <topology evidence="1">Multi-pass membrane protein</topology>
    </subcellularLocation>
</comment>
<keyword evidence="5 6" id="KW-0472">Membrane</keyword>
<evidence type="ECO:0000313" key="9">
    <source>
        <dbReference type="Proteomes" id="UP000051015"/>
    </source>
</evidence>
<dbReference type="Proteomes" id="UP000051015">
    <property type="component" value="Unassembled WGS sequence"/>
</dbReference>
<evidence type="ECO:0000313" key="8">
    <source>
        <dbReference type="EMBL" id="KRM95527.1"/>
    </source>
</evidence>
<protein>
    <recommendedName>
        <fullName evidence="7">DUF2179 domain-containing protein</fullName>
    </recommendedName>
</protein>
<dbReference type="Gene3D" id="3.30.70.120">
    <property type="match status" value="1"/>
</dbReference>
<dbReference type="InterPro" id="IPR003740">
    <property type="entry name" value="YitT"/>
</dbReference>
<dbReference type="CDD" id="cd16380">
    <property type="entry name" value="YitT_C"/>
    <property type="match status" value="1"/>
</dbReference>
<evidence type="ECO:0000259" key="7">
    <source>
        <dbReference type="Pfam" id="PF10035"/>
    </source>
</evidence>
<feature type="transmembrane region" description="Helical" evidence="6">
    <location>
        <begin position="56"/>
        <end position="80"/>
    </location>
</feature>
<dbReference type="EMBL" id="AYZD01000025">
    <property type="protein sequence ID" value="KRM95527.1"/>
    <property type="molecule type" value="Genomic_DNA"/>
</dbReference>
<dbReference type="InterPro" id="IPR051461">
    <property type="entry name" value="UPF0750_membrane"/>
</dbReference>
<sequence length="290" mass="31716">MSTLRPEKEKELFLKKFWKNVGLILIGAFIYSFAVNSLLMANHLGEGGVTGLMTILYYWLNVSPALTNIICNGVLLLVGWKLLDKRTIAYTVVAVTGISAFLKMTATWGLKLEEPIVGALFGGMLMGIALGFIMYGEGTIAGSTILAKIINRYLGIKTGTAMLFFDLIVAVPSFLLIGIENMLLTIIELYVSAAVLNQLLAIFGKRKALTIISKKHELIAKKIAEITQKGVTLIPGQGVVSGDPQMMVYCICEQKQLVKIMAAVRAVDEHAFVVMEEVHSVYGKDSLRIL</sequence>
<keyword evidence="3 6" id="KW-0812">Transmembrane</keyword>
<dbReference type="OrthoDB" id="1758221at2"/>
<dbReference type="Pfam" id="PF10035">
    <property type="entry name" value="DUF2179"/>
    <property type="match status" value="1"/>
</dbReference>
<evidence type="ECO:0000256" key="4">
    <source>
        <dbReference type="ARBA" id="ARBA00022989"/>
    </source>
</evidence>
<proteinExistence type="predicted"/>
<dbReference type="InterPro" id="IPR015867">
    <property type="entry name" value="N-reg_PII/ATP_PRibTrfase_C"/>
</dbReference>
<dbReference type="STRING" id="1423725.FC19_GL001843"/>
<comment type="caution">
    <text evidence="8">The sequence shown here is derived from an EMBL/GenBank/DDBJ whole genome shotgun (WGS) entry which is preliminary data.</text>
</comment>
<evidence type="ECO:0000256" key="1">
    <source>
        <dbReference type="ARBA" id="ARBA00004651"/>
    </source>
</evidence>
<feature type="transmembrane region" description="Helical" evidence="6">
    <location>
        <begin position="87"/>
        <end position="110"/>
    </location>
</feature>
<feature type="transmembrane region" description="Helical" evidence="6">
    <location>
        <begin position="156"/>
        <end position="177"/>
    </location>
</feature>
<keyword evidence="9" id="KW-1185">Reference proteome</keyword>
<dbReference type="PATRIC" id="fig|1423725.3.peg.1894"/>
<feature type="transmembrane region" description="Helical" evidence="6">
    <location>
        <begin position="21"/>
        <end position="44"/>
    </location>
</feature>
<organism evidence="8 9">
    <name type="scientific">Liquorilactobacillus aquaticus DSM 21051</name>
    <dbReference type="NCBI Taxonomy" id="1423725"/>
    <lineage>
        <taxon>Bacteria</taxon>
        <taxon>Bacillati</taxon>
        <taxon>Bacillota</taxon>
        <taxon>Bacilli</taxon>
        <taxon>Lactobacillales</taxon>
        <taxon>Lactobacillaceae</taxon>
        <taxon>Liquorilactobacillus</taxon>
    </lineage>
</organism>
<name>A0A0R2CV29_9LACO</name>
<evidence type="ECO:0000256" key="3">
    <source>
        <dbReference type="ARBA" id="ARBA00022692"/>
    </source>
</evidence>